<evidence type="ECO:0000313" key="4">
    <source>
        <dbReference type="WBParaSite" id="maker-uti_cns_0000666-snap-gene-0.4-mRNA-1"/>
    </source>
</evidence>
<dbReference type="InterPro" id="IPR039672">
    <property type="entry name" value="MFS_2"/>
</dbReference>
<feature type="transmembrane region" description="Helical" evidence="2">
    <location>
        <begin position="108"/>
        <end position="127"/>
    </location>
</feature>
<feature type="transmembrane region" description="Helical" evidence="2">
    <location>
        <begin position="148"/>
        <end position="169"/>
    </location>
</feature>
<keyword evidence="2" id="KW-1133">Transmembrane helix</keyword>
<dbReference type="PANTHER" id="PTHR11328">
    <property type="entry name" value="MAJOR FACILITATOR SUPERFAMILY DOMAIN-CONTAINING PROTEIN"/>
    <property type="match status" value="1"/>
</dbReference>
<reference evidence="4" key="1">
    <citation type="submission" date="2016-11" db="UniProtKB">
        <authorList>
            <consortium name="WormBaseParasite"/>
        </authorList>
    </citation>
    <scope>IDENTIFICATION</scope>
</reference>
<evidence type="ECO:0000313" key="3">
    <source>
        <dbReference type="Proteomes" id="UP000095280"/>
    </source>
</evidence>
<comment type="similarity">
    <text evidence="1">Belongs to the major facilitator superfamily.</text>
</comment>
<accession>A0A1I8G254</accession>
<keyword evidence="2" id="KW-0812">Transmembrane</keyword>
<keyword evidence="2" id="KW-0472">Membrane</keyword>
<evidence type="ECO:0000256" key="2">
    <source>
        <dbReference type="SAM" id="Phobius"/>
    </source>
</evidence>
<dbReference type="AlphaFoldDB" id="A0A1I8G254"/>
<dbReference type="SUPFAM" id="SSF103473">
    <property type="entry name" value="MFS general substrate transporter"/>
    <property type="match status" value="1"/>
</dbReference>
<dbReference type="InterPro" id="IPR036259">
    <property type="entry name" value="MFS_trans_sf"/>
</dbReference>
<sequence>PRLSVCRRLLFGLASPPLQLTQNAIGLYLNLFLLETARLRPILISAVMFSGRIVDAVSDPLIGFGVSRTRTRLGKCRPWLLAAAPLSALAFLLLWLPPRDSWGDSGRLAYFLPAYVAFSLAISCYYIPYTTLTIRISSCPADRDSATAYRMAFEMLGILLGPLFFTFIVEPKRTSVVCSQLEWANNSTRGFAGNNSTREGVDEEQAAYLTSAAAVSALVLLCGIAGFFGISELPDNVNSNNKGHQLEATQTSSRNDELKVKNSIRTYLVQCKRVVTYRPFLRATVIFITLSLSWHV</sequence>
<dbReference type="GO" id="GO:0008643">
    <property type="term" value="P:carbohydrate transport"/>
    <property type="evidence" value="ECO:0007669"/>
    <property type="project" value="InterPro"/>
</dbReference>
<evidence type="ECO:0000256" key="1">
    <source>
        <dbReference type="ARBA" id="ARBA00008335"/>
    </source>
</evidence>
<dbReference type="Pfam" id="PF13347">
    <property type="entry name" value="MFS_2"/>
    <property type="match status" value="1"/>
</dbReference>
<organism evidence="3 4">
    <name type="scientific">Macrostomum lignano</name>
    <dbReference type="NCBI Taxonomy" id="282301"/>
    <lineage>
        <taxon>Eukaryota</taxon>
        <taxon>Metazoa</taxon>
        <taxon>Spiralia</taxon>
        <taxon>Lophotrochozoa</taxon>
        <taxon>Platyhelminthes</taxon>
        <taxon>Rhabditophora</taxon>
        <taxon>Macrostomorpha</taxon>
        <taxon>Macrostomida</taxon>
        <taxon>Macrostomidae</taxon>
        <taxon>Macrostomum</taxon>
    </lineage>
</organism>
<dbReference type="GO" id="GO:0015293">
    <property type="term" value="F:symporter activity"/>
    <property type="evidence" value="ECO:0007669"/>
    <property type="project" value="InterPro"/>
</dbReference>
<dbReference type="WBParaSite" id="maker-uti_cns_0000666-snap-gene-0.4-mRNA-1">
    <property type="protein sequence ID" value="maker-uti_cns_0000666-snap-gene-0.4-mRNA-1"/>
    <property type="gene ID" value="maker-uti_cns_0000666-snap-gene-0.4"/>
</dbReference>
<proteinExistence type="inferred from homology"/>
<feature type="transmembrane region" description="Helical" evidence="2">
    <location>
        <begin position="206"/>
        <end position="230"/>
    </location>
</feature>
<dbReference type="Proteomes" id="UP000095280">
    <property type="component" value="Unplaced"/>
</dbReference>
<dbReference type="PANTHER" id="PTHR11328:SF24">
    <property type="entry name" value="MAJOR FACILITATOR SUPERFAMILY (MFS) PROFILE DOMAIN-CONTAINING PROTEIN"/>
    <property type="match status" value="1"/>
</dbReference>
<name>A0A1I8G254_9PLAT</name>
<keyword evidence="3" id="KW-1185">Reference proteome</keyword>
<protein>
    <submittedName>
        <fullName evidence="4">MFS domain-containing protein</fullName>
    </submittedName>
</protein>
<dbReference type="GO" id="GO:0005886">
    <property type="term" value="C:plasma membrane"/>
    <property type="evidence" value="ECO:0007669"/>
    <property type="project" value="TreeGrafter"/>
</dbReference>
<feature type="transmembrane region" description="Helical" evidence="2">
    <location>
        <begin position="78"/>
        <end position="96"/>
    </location>
</feature>